<dbReference type="InterPro" id="IPR036259">
    <property type="entry name" value="MFS_trans_sf"/>
</dbReference>
<evidence type="ECO:0000313" key="7">
    <source>
        <dbReference type="EMBL" id="GET22665.1"/>
    </source>
</evidence>
<organism evidence="7 8">
    <name type="scientific">Prolixibacter denitrificans</name>
    <dbReference type="NCBI Taxonomy" id="1541063"/>
    <lineage>
        <taxon>Bacteria</taxon>
        <taxon>Pseudomonadati</taxon>
        <taxon>Bacteroidota</taxon>
        <taxon>Bacteroidia</taxon>
        <taxon>Marinilabiliales</taxon>
        <taxon>Prolixibacteraceae</taxon>
        <taxon>Prolixibacter</taxon>
    </lineage>
</organism>
<feature type="transmembrane region" description="Helical" evidence="5">
    <location>
        <begin position="12"/>
        <end position="32"/>
    </location>
</feature>
<dbReference type="PANTHER" id="PTHR23530:SF1">
    <property type="entry name" value="PERMEASE, MAJOR FACILITATOR SUPERFAMILY-RELATED"/>
    <property type="match status" value="1"/>
</dbReference>
<feature type="transmembrane region" description="Helical" evidence="5">
    <location>
        <begin position="140"/>
        <end position="159"/>
    </location>
</feature>
<comment type="caution">
    <text evidence="7">The sequence shown here is derived from an EMBL/GenBank/DDBJ whole genome shotgun (WGS) entry which is preliminary data.</text>
</comment>
<sequence>MGSSYSQNIFRLYIIKCAKWFMLVMPIVVPFYQSNGLSMHDVFFLRAIYSVAIVLLEIPSGYFADVWGRKTTLVAGTVMGAIGFGIYSFSYRFGEFLVAEMVLGVGQSLISGSDSALLYDSLKAEKRESEYLKLEGRVTSIGNFAEAIAGVLGGLLATLSLRYPYYAQTLVAFVGVPAAISLREPPRDDRHVKPGWKDIFQVVNHSLIENKQLRTAILYSSVIGTATLTMAWFVQPFFKEISLPLSMFGVLWTVLNLLAGLVSMIAYKFENALGRKNTVFLILIFITGSYIAISQNMTAWGIAILVVFYFVRGIATPILKNYIIQYTTSANRATVLSVRSFIIRIIFAGVGPFLGWYTDQFSLGSALAIAGMVFFTAGFVVLLPFLQNRIRIKRTNNR</sequence>
<feature type="transmembrane region" description="Helical" evidence="5">
    <location>
        <begin position="241"/>
        <end position="265"/>
    </location>
</feature>
<dbReference type="InterPro" id="IPR005829">
    <property type="entry name" value="Sugar_transporter_CS"/>
</dbReference>
<accession>A0ABQ0ZMZ9</accession>
<evidence type="ECO:0000256" key="4">
    <source>
        <dbReference type="ARBA" id="ARBA00023136"/>
    </source>
</evidence>
<dbReference type="SUPFAM" id="SSF103473">
    <property type="entry name" value="MFS general substrate transporter"/>
    <property type="match status" value="1"/>
</dbReference>
<evidence type="ECO:0000256" key="3">
    <source>
        <dbReference type="ARBA" id="ARBA00022989"/>
    </source>
</evidence>
<dbReference type="Proteomes" id="UP000396862">
    <property type="component" value="Unassembled WGS sequence"/>
</dbReference>
<comment type="subcellular location">
    <subcellularLocation>
        <location evidence="1">Membrane</location>
        <topology evidence="1">Multi-pass membrane protein</topology>
    </subcellularLocation>
</comment>
<evidence type="ECO:0000256" key="5">
    <source>
        <dbReference type="SAM" id="Phobius"/>
    </source>
</evidence>
<feature type="transmembrane region" description="Helical" evidence="5">
    <location>
        <begin position="340"/>
        <end position="357"/>
    </location>
</feature>
<gene>
    <name evidence="7" type="ORF">JCM18694_29110</name>
</gene>
<protein>
    <submittedName>
        <fullName evidence="7">MFS transporter</fullName>
    </submittedName>
</protein>
<dbReference type="EMBL" id="BLAU01000001">
    <property type="protein sequence ID" value="GET22665.1"/>
    <property type="molecule type" value="Genomic_DNA"/>
</dbReference>
<dbReference type="PANTHER" id="PTHR23530">
    <property type="entry name" value="TRANSPORT PROTEIN-RELATED"/>
    <property type="match status" value="1"/>
</dbReference>
<dbReference type="InterPro" id="IPR011701">
    <property type="entry name" value="MFS"/>
</dbReference>
<feature type="transmembrane region" description="Helical" evidence="5">
    <location>
        <begin position="363"/>
        <end position="386"/>
    </location>
</feature>
<feature type="transmembrane region" description="Helical" evidence="5">
    <location>
        <begin position="277"/>
        <end position="293"/>
    </location>
</feature>
<dbReference type="RefSeq" id="WP_106542866.1">
    <property type="nucleotide sequence ID" value="NZ_BLAU01000001.1"/>
</dbReference>
<dbReference type="InterPro" id="IPR053160">
    <property type="entry name" value="MFS_DHA3_Transporter"/>
</dbReference>
<keyword evidence="4 5" id="KW-0472">Membrane</keyword>
<dbReference type="PROSITE" id="PS50850">
    <property type="entry name" value="MFS"/>
    <property type="match status" value="1"/>
</dbReference>
<keyword evidence="2 5" id="KW-0812">Transmembrane</keyword>
<proteinExistence type="predicted"/>
<dbReference type="Gene3D" id="1.20.1250.20">
    <property type="entry name" value="MFS general substrate transporter like domains"/>
    <property type="match status" value="1"/>
</dbReference>
<evidence type="ECO:0000256" key="2">
    <source>
        <dbReference type="ARBA" id="ARBA00022692"/>
    </source>
</evidence>
<feature type="domain" description="Major facilitator superfamily (MFS) profile" evidence="6">
    <location>
        <begin position="1"/>
        <end position="396"/>
    </location>
</feature>
<dbReference type="Pfam" id="PF07690">
    <property type="entry name" value="MFS_1"/>
    <property type="match status" value="1"/>
</dbReference>
<name>A0ABQ0ZMZ9_9BACT</name>
<evidence type="ECO:0000259" key="6">
    <source>
        <dbReference type="PROSITE" id="PS50850"/>
    </source>
</evidence>
<evidence type="ECO:0000256" key="1">
    <source>
        <dbReference type="ARBA" id="ARBA00004141"/>
    </source>
</evidence>
<reference evidence="7 8" key="1">
    <citation type="submission" date="2019-10" db="EMBL/GenBank/DDBJ databases">
        <title>Prolixibacter strains distinguished by the presence of nitrate reductase genes were adept at nitrate-dependent anaerobic corrosion of metallic iron and carbon steel.</title>
        <authorList>
            <person name="Iino T."/>
            <person name="Shono N."/>
            <person name="Ito K."/>
            <person name="Nakamura R."/>
            <person name="Sueoka K."/>
            <person name="Harayama S."/>
            <person name="Ohkuma M."/>
        </authorList>
    </citation>
    <scope>NUCLEOTIDE SEQUENCE [LARGE SCALE GENOMIC DNA]</scope>
    <source>
        <strain evidence="7 8">MIC1-1</strain>
    </source>
</reference>
<evidence type="ECO:0000313" key="8">
    <source>
        <dbReference type="Proteomes" id="UP000396862"/>
    </source>
</evidence>
<keyword evidence="8" id="KW-1185">Reference proteome</keyword>
<keyword evidence="3 5" id="KW-1133">Transmembrane helix</keyword>
<feature type="transmembrane region" description="Helical" evidence="5">
    <location>
        <begin position="71"/>
        <end position="90"/>
    </location>
</feature>
<feature type="transmembrane region" description="Helical" evidence="5">
    <location>
        <begin position="216"/>
        <end position="235"/>
    </location>
</feature>
<dbReference type="InterPro" id="IPR020846">
    <property type="entry name" value="MFS_dom"/>
</dbReference>
<feature type="transmembrane region" description="Helical" evidence="5">
    <location>
        <begin position="44"/>
        <end position="64"/>
    </location>
</feature>
<feature type="transmembrane region" description="Helical" evidence="5">
    <location>
        <begin position="299"/>
        <end position="319"/>
    </location>
</feature>
<dbReference type="PROSITE" id="PS00216">
    <property type="entry name" value="SUGAR_TRANSPORT_1"/>
    <property type="match status" value="1"/>
</dbReference>